<evidence type="ECO:0000313" key="1">
    <source>
        <dbReference type="EMBL" id="KNZ51188.1"/>
    </source>
</evidence>
<protein>
    <recommendedName>
        <fullName evidence="3">CxC1-like cysteine cluster associated with KDZ transposases domain-containing protein</fullName>
    </recommendedName>
</protein>
<dbReference type="AlphaFoldDB" id="A0A0L6URK7"/>
<reference evidence="1 2" key="1">
    <citation type="submission" date="2015-08" db="EMBL/GenBank/DDBJ databases">
        <title>Next Generation Sequencing and Analysis of the Genome of Puccinia sorghi L Schw, the Causal Agent of Maize Common Rust.</title>
        <authorList>
            <person name="Rochi L."/>
            <person name="Burguener G."/>
            <person name="Darino M."/>
            <person name="Turjanski A."/>
            <person name="Kreff E."/>
            <person name="Dieguez M.J."/>
            <person name="Sacco F."/>
        </authorList>
    </citation>
    <scope>NUCLEOTIDE SEQUENCE [LARGE SCALE GENOMIC DNA]</scope>
    <source>
        <strain evidence="1 2">RO10H11247</strain>
    </source>
</reference>
<dbReference type="OrthoDB" id="2498213at2759"/>
<keyword evidence="2" id="KW-1185">Reference proteome</keyword>
<accession>A0A0L6URK7</accession>
<proteinExistence type="predicted"/>
<sequence length="487" mass="54883">MGTSGFGHVLKDRLSTAFVAACLGRSRSPWGIPLAPQTGFLFQILAYHNYAWHVQISSFVESLTIWAEERSVVLWNQTKMKFIKDSWIKKPRPDLDSWPHQISTFGIGMLPCMFQPYYRHWVLSIDTKRLQVANPPLVPPHIFVQPSKLDEVKNHISAQDMLHEVSKKPDQCANSHKAANNTCNEATWKACNDTSLIGLCCSHNSVIYMAYIYGSGETRDPLTIIKCILIHINEEQPVGILCDIGCLLDNKISFPTHVSDSSLEPPCSMLMFTSGDAKRNRLLALSNRCKYHNRQSILNLAAWLRSKLDQACYGIPIPNVGGIIQLISFVHSGPVKCVQKLSRKMLMLRRKKLAQFLVDEEILNFYIVNGRWQASLFDLNEILTVIKEKEASQKLAAASLGRNYKELCGTEKMELGMLTLLWKAKSDLFKLAVEVQTERQMLMTVQLGNILGAQLKEQILVAIKCRQSPSTSAAGKSRPEICRLPQD</sequence>
<dbReference type="PANTHER" id="PTHR33096:SF1">
    <property type="entry name" value="CXC1-LIKE CYSTEINE CLUSTER ASSOCIATED WITH KDZ TRANSPOSASES DOMAIN-CONTAINING PROTEIN"/>
    <property type="match status" value="1"/>
</dbReference>
<dbReference type="PANTHER" id="PTHR33096">
    <property type="entry name" value="CXC2 DOMAIN-CONTAINING PROTEIN"/>
    <property type="match status" value="1"/>
</dbReference>
<gene>
    <name evidence="1" type="ORF">VP01_4055g3</name>
</gene>
<dbReference type="InterPro" id="IPR040521">
    <property type="entry name" value="KDZ"/>
</dbReference>
<evidence type="ECO:0000313" key="2">
    <source>
        <dbReference type="Proteomes" id="UP000037035"/>
    </source>
</evidence>
<dbReference type="EMBL" id="LAVV01009119">
    <property type="protein sequence ID" value="KNZ51188.1"/>
    <property type="molecule type" value="Genomic_DNA"/>
</dbReference>
<dbReference type="Proteomes" id="UP000037035">
    <property type="component" value="Unassembled WGS sequence"/>
</dbReference>
<dbReference type="VEuPathDB" id="FungiDB:VP01_4055g3"/>
<organism evidence="1 2">
    <name type="scientific">Puccinia sorghi</name>
    <dbReference type="NCBI Taxonomy" id="27349"/>
    <lineage>
        <taxon>Eukaryota</taxon>
        <taxon>Fungi</taxon>
        <taxon>Dikarya</taxon>
        <taxon>Basidiomycota</taxon>
        <taxon>Pucciniomycotina</taxon>
        <taxon>Pucciniomycetes</taxon>
        <taxon>Pucciniales</taxon>
        <taxon>Pucciniaceae</taxon>
        <taxon>Puccinia</taxon>
    </lineage>
</organism>
<comment type="caution">
    <text evidence="1">The sequence shown here is derived from an EMBL/GenBank/DDBJ whole genome shotgun (WGS) entry which is preliminary data.</text>
</comment>
<name>A0A0L6URK7_9BASI</name>
<dbReference type="STRING" id="27349.A0A0L6URK7"/>
<evidence type="ECO:0008006" key="3">
    <source>
        <dbReference type="Google" id="ProtNLM"/>
    </source>
</evidence>
<dbReference type="Pfam" id="PF18758">
    <property type="entry name" value="KDZ"/>
    <property type="match status" value="1"/>
</dbReference>